<sequence length="89" mass="10224">MAVIFVQLFSSLKSLTFFDFLSFSSIETTFMRTSFFNIGLKIGFIAVRVKINFLRRLVDHTFHVQQTHVLGLDVGPNKQRISLASKIKK</sequence>
<dbReference type="EMBL" id="GGEC01048820">
    <property type="protein sequence ID" value="MBX29304.1"/>
    <property type="molecule type" value="Transcribed_RNA"/>
</dbReference>
<dbReference type="AlphaFoldDB" id="A0A2P2MGF6"/>
<accession>A0A2P2MGF6</accession>
<evidence type="ECO:0000313" key="1">
    <source>
        <dbReference type="EMBL" id="MBX29304.1"/>
    </source>
</evidence>
<name>A0A2P2MGF6_RHIMU</name>
<proteinExistence type="predicted"/>
<organism evidence="1">
    <name type="scientific">Rhizophora mucronata</name>
    <name type="common">Asiatic mangrove</name>
    <dbReference type="NCBI Taxonomy" id="61149"/>
    <lineage>
        <taxon>Eukaryota</taxon>
        <taxon>Viridiplantae</taxon>
        <taxon>Streptophyta</taxon>
        <taxon>Embryophyta</taxon>
        <taxon>Tracheophyta</taxon>
        <taxon>Spermatophyta</taxon>
        <taxon>Magnoliopsida</taxon>
        <taxon>eudicotyledons</taxon>
        <taxon>Gunneridae</taxon>
        <taxon>Pentapetalae</taxon>
        <taxon>rosids</taxon>
        <taxon>fabids</taxon>
        <taxon>Malpighiales</taxon>
        <taxon>Rhizophoraceae</taxon>
        <taxon>Rhizophora</taxon>
    </lineage>
</organism>
<reference evidence="1" key="1">
    <citation type="submission" date="2018-02" db="EMBL/GenBank/DDBJ databases">
        <title>Rhizophora mucronata_Transcriptome.</title>
        <authorList>
            <person name="Meera S.P."/>
            <person name="Sreeshan A."/>
            <person name="Augustine A."/>
        </authorList>
    </citation>
    <scope>NUCLEOTIDE SEQUENCE</scope>
    <source>
        <tissue evidence="1">Leaf</tissue>
    </source>
</reference>
<protein>
    <submittedName>
        <fullName evidence="1">Uncharacterized protein</fullName>
    </submittedName>
</protein>